<reference evidence="3 4" key="1">
    <citation type="submission" date="2019-12" db="EMBL/GenBank/DDBJ databases">
        <title>Genome sequencing and assembly of endphytes of Porphyra tenera.</title>
        <authorList>
            <person name="Park J.M."/>
            <person name="Shin R."/>
            <person name="Jo S.H."/>
        </authorList>
    </citation>
    <scope>NUCLEOTIDE SEQUENCE [LARGE SCALE GENOMIC DNA]</scope>
    <source>
        <strain evidence="3 4">GPM3</strain>
    </source>
</reference>
<feature type="chain" id="PRO_5042943173" description="DUF306 domain-containing protein" evidence="1">
    <location>
        <begin position="24"/>
        <end position="152"/>
    </location>
</feature>
<dbReference type="InterPro" id="IPR053147">
    <property type="entry name" value="Hsp_HslJ-like"/>
</dbReference>
<evidence type="ECO:0000256" key="1">
    <source>
        <dbReference type="SAM" id="SignalP"/>
    </source>
</evidence>
<evidence type="ECO:0000313" key="3">
    <source>
        <dbReference type="EMBL" id="QKS25194.1"/>
    </source>
</evidence>
<feature type="signal peptide" evidence="1">
    <location>
        <begin position="1"/>
        <end position="23"/>
    </location>
</feature>
<keyword evidence="1" id="KW-0732">Signal</keyword>
<dbReference type="Proteomes" id="UP000509761">
    <property type="component" value="Chromosome"/>
</dbReference>
<accession>A0AAP9NNU0</accession>
<evidence type="ECO:0000259" key="2">
    <source>
        <dbReference type="Pfam" id="PF03724"/>
    </source>
</evidence>
<dbReference type="Gene3D" id="2.40.128.270">
    <property type="match status" value="1"/>
</dbReference>
<gene>
    <name evidence="3" type="ORF">FX987_02984</name>
</gene>
<dbReference type="Pfam" id="PF03724">
    <property type="entry name" value="META"/>
    <property type="match status" value="1"/>
</dbReference>
<evidence type="ECO:0000313" key="4">
    <source>
        <dbReference type="Proteomes" id="UP000509761"/>
    </source>
</evidence>
<protein>
    <recommendedName>
        <fullName evidence="2">DUF306 domain-containing protein</fullName>
    </recommendedName>
</protein>
<feature type="domain" description="DUF306" evidence="2">
    <location>
        <begin position="36"/>
        <end position="147"/>
    </location>
</feature>
<dbReference type="PROSITE" id="PS51257">
    <property type="entry name" value="PROKAR_LIPOPROTEIN"/>
    <property type="match status" value="1"/>
</dbReference>
<dbReference type="PANTHER" id="PTHR35535">
    <property type="entry name" value="HEAT SHOCK PROTEIN HSLJ"/>
    <property type="match status" value="1"/>
</dbReference>
<dbReference type="InterPro" id="IPR038670">
    <property type="entry name" value="HslJ-like_sf"/>
</dbReference>
<dbReference type="AlphaFoldDB" id="A0AAP9NNU0"/>
<sequence length="152" mass="16735">MKRQLPIYGFISALLITAGCSSATMDTHETAHRPNEALINTYWKLVTLDGAPVVPHENFREAHLVLHQEASRLAGATGCNTLMGSYRVENERIEFGQIASTKIACPKPQMKTEQDFLAALKQVTAWSVNGARLVLLGDNSEPLAVFEAVHLY</sequence>
<keyword evidence="4" id="KW-1185">Reference proteome</keyword>
<dbReference type="EMBL" id="CP054580">
    <property type="protein sequence ID" value="QKS25194.1"/>
    <property type="molecule type" value="Genomic_DNA"/>
</dbReference>
<proteinExistence type="predicted"/>
<dbReference type="InterPro" id="IPR005184">
    <property type="entry name" value="DUF306_Meta_HslJ"/>
</dbReference>
<organism evidence="3 4">
    <name type="scientific">Vreelandella titanicae</name>
    <dbReference type="NCBI Taxonomy" id="664683"/>
    <lineage>
        <taxon>Bacteria</taxon>
        <taxon>Pseudomonadati</taxon>
        <taxon>Pseudomonadota</taxon>
        <taxon>Gammaproteobacteria</taxon>
        <taxon>Oceanospirillales</taxon>
        <taxon>Halomonadaceae</taxon>
        <taxon>Vreelandella</taxon>
    </lineage>
</organism>
<dbReference type="PANTHER" id="PTHR35535:SF1">
    <property type="entry name" value="HEAT SHOCK PROTEIN HSLJ"/>
    <property type="match status" value="1"/>
</dbReference>
<name>A0AAP9NNU0_9GAMM</name>